<evidence type="ECO:0000256" key="1">
    <source>
        <dbReference type="PROSITE-ProRule" id="PRU00409"/>
    </source>
</evidence>
<dbReference type="SUPFAM" id="SSF56059">
    <property type="entry name" value="Glutathione synthetase ATP-binding domain-like"/>
    <property type="match status" value="1"/>
</dbReference>
<reference evidence="3 4" key="1">
    <citation type="submission" date="2020-08" db="EMBL/GenBank/DDBJ databases">
        <title>Bridging the membrane lipid divide: bacteria of the FCB group superphylum have the potential to synthesize archaeal ether lipids.</title>
        <authorList>
            <person name="Villanueva L."/>
            <person name="Von Meijenfeldt F.A.B."/>
            <person name="Westbye A.B."/>
            <person name="Yadav S."/>
            <person name="Hopmans E.C."/>
            <person name="Dutilh B.E."/>
            <person name="Sinninghe Damste J.S."/>
        </authorList>
    </citation>
    <scope>NUCLEOTIDE SEQUENCE [LARGE SCALE GENOMIC DNA]</scope>
    <source>
        <strain evidence="3">NIOZ-UU30</strain>
    </source>
</reference>
<accession>A0A8J6TP56</accession>
<evidence type="ECO:0000259" key="2">
    <source>
        <dbReference type="PROSITE" id="PS50975"/>
    </source>
</evidence>
<dbReference type="Pfam" id="PF02655">
    <property type="entry name" value="ATP-grasp_3"/>
    <property type="match status" value="1"/>
</dbReference>
<proteinExistence type="predicted"/>
<organism evidence="3 4">
    <name type="scientific">Candidatus Desulfatibia profunda</name>
    <dbReference type="NCBI Taxonomy" id="2841695"/>
    <lineage>
        <taxon>Bacteria</taxon>
        <taxon>Pseudomonadati</taxon>
        <taxon>Thermodesulfobacteriota</taxon>
        <taxon>Desulfobacteria</taxon>
        <taxon>Desulfobacterales</taxon>
        <taxon>Desulfobacterales incertae sedis</taxon>
        <taxon>Candidatus Desulfatibia</taxon>
    </lineage>
</organism>
<dbReference type="Gene3D" id="3.30.470.20">
    <property type="entry name" value="ATP-grasp fold, B domain"/>
    <property type="match status" value="1"/>
</dbReference>
<keyword evidence="1" id="KW-0067">ATP-binding</keyword>
<evidence type="ECO:0000313" key="4">
    <source>
        <dbReference type="Proteomes" id="UP000603434"/>
    </source>
</evidence>
<dbReference type="AlphaFoldDB" id="A0A8J6TP56"/>
<dbReference type="EMBL" id="JACNJH010000268">
    <property type="protein sequence ID" value="MBC8363186.1"/>
    <property type="molecule type" value="Genomic_DNA"/>
</dbReference>
<keyword evidence="1" id="KW-0547">Nucleotide-binding</keyword>
<dbReference type="InterPro" id="IPR003806">
    <property type="entry name" value="ATP-grasp_PylC-type"/>
</dbReference>
<dbReference type="GO" id="GO:0005524">
    <property type="term" value="F:ATP binding"/>
    <property type="evidence" value="ECO:0007669"/>
    <property type="project" value="UniProtKB-UniRule"/>
</dbReference>
<feature type="domain" description="ATP-grasp" evidence="2">
    <location>
        <begin position="152"/>
        <end position="346"/>
    </location>
</feature>
<comment type="caution">
    <text evidence="3">The sequence shown here is derived from an EMBL/GenBank/DDBJ whole genome shotgun (WGS) entry which is preliminary data.</text>
</comment>
<sequence>MAEIYFSNFQLEEGTEYFLFIGELKNYGLNIFLKEALARIFNRKFDFIAVVPDVFEQYNYENLIVINPRTNAYTSQYGSNVSCRVSAQEFLTCVSESRQIKILIKRLLNRQSNLFIYMYESLPELTLDEIPGVSILGPDKHIAFRINSKAYQYQNLSLFLPVVDHAVCRGFDELIRTTDKLWSQWKDGIFVSQEYSAAGTNSIIAHGATDIAARFQDQNETYIISRYIPHDHDPTVLAIVAGEDDVYIAGIADQHIEDGTRFTGSTFPSVLSAGEIAQLREYTVIAGRWLAREGYRGIFGCDFLVAADGKIFFLEINARKQGTTMEFTCTLEQSLPPGSPMLPELEFYAVTEGLFPANTVEMKSNPKNLHWGTYNFKIRTAVCTEGYIPQSANEREAFKKVADGRLKKDFLIMEHTGCDFIIAEGSFIARIVALGHYPADVLQGLNQGRKTIQLTIAEKKIT</sequence>
<dbReference type="Proteomes" id="UP000603434">
    <property type="component" value="Unassembled WGS sequence"/>
</dbReference>
<dbReference type="GO" id="GO:0046872">
    <property type="term" value="F:metal ion binding"/>
    <property type="evidence" value="ECO:0007669"/>
    <property type="project" value="InterPro"/>
</dbReference>
<name>A0A8J6TP56_9BACT</name>
<protein>
    <submittedName>
        <fullName evidence="3">ATP-grasp domain-containing protein</fullName>
    </submittedName>
</protein>
<dbReference type="InterPro" id="IPR011761">
    <property type="entry name" value="ATP-grasp"/>
</dbReference>
<evidence type="ECO:0000313" key="3">
    <source>
        <dbReference type="EMBL" id="MBC8363186.1"/>
    </source>
</evidence>
<dbReference type="PROSITE" id="PS50975">
    <property type="entry name" value="ATP_GRASP"/>
    <property type="match status" value="1"/>
</dbReference>
<gene>
    <name evidence="3" type="ORF">H8E23_17520</name>
</gene>